<protein>
    <submittedName>
        <fullName evidence="13">Endonuclease/exonuclease/phosphatase</fullName>
    </submittedName>
</protein>
<dbReference type="GO" id="GO:0003697">
    <property type="term" value="F:single-stranded DNA binding"/>
    <property type="evidence" value="ECO:0007669"/>
    <property type="project" value="TreeGrafter"/>
</dbReference>
<evidence type="ECO:0000256" key="7">
    <source>
        <dbReference type="ARBA" id="ARBA00022801"/>
    </source>
</evidence>
<name>A0A9P7EIG4_9AGAM</name>
<feature type="region of interest" description="Disordered" evidence="11">
    <location>
        <begin position="1"/>
        <end position="30"/>
    </location>
</feature>
<dbReference type="InterPro" id="IPR051547">
    <property type="entry name" value="TDP2-like"/>
</dbReference>
<dbReference type="GeneID" id="64632091"/>
<sequence>MSDIDESFIPSPPSDFYETEPDEAPPLPADAQVPLRAVRYSSRKRRWAQTSNCARGVREPLPSIFRLVTWNIDFTAPDKKKRLLAALSHIQQHVLDCRTTSDRPEPCCILLQEVHESVFTQILNAEWVRRCFIVVPASVDKWPDKAKYGNVTLVSRTIPVVNVSTITFSNSNMERNALFVDIKLSVPAHEDEPHLSGGIVTLRVANTHLESMPKGASTRPRQLELIAAALRGREVFGGIVAGDMNAISPTDETIVEAAGLYDTWEGDDNDDEGFTWGYQPRERLPPGRLDKVLTTRQEGFIVDEPERIGIGEAIGRDKWVSDHYGLVTRVHIMRED</sequence>
<dbReference type="GO" id="GO:0046872">
    <property type="term" value="F:metal ion binding"/>
    <property type="evidence" value="ECO:0007669"/>
    <property type="project" value="UniProtKB-KW"/>
</dbReference>
<dbReference type="RefSeq" id="XP_041196460.1">
    <property type="nucleotide sequence ID" value="XM_041338075.1"/>
</dbReference>
<dbReference type="Proteomes" id="UP000807769">
    <property type="component" value="Unassembled WGS sequence"/>
</dbReference>
<proteinExistence type="predicted"/>
<dbReference type="GO" id="GO:0004519">
    <property type="term" value="F:endonuclease activity"/>
    <property type="evidence" value="ECO:0007669"/>
    <property type="project" value="UniProtKB-KW"/>
</dbReference>
<feature type="domain" description="Endonuclease/exonuclease/phosphatase" evidence="12">
    <location>
        <begin position="68"/>
        <end position="323"/>
    </location>
</feature>
<evidence type="ECO:0000313" key="13">
    <source>
        <dbReference type="EMBL" id="KAG1821720.1"/>
    </source>
</evidence>
<keyword evidence="4" id="KW-0540">Nuclease</keyword>
<evidence type="ECO:0000256" key="8">
    <source>
        <dbReference type="ARBA" id="ARBA00022842"/>
    </source>
</evidence>
<comment type="cofactor">
    <cofactor evidence="1">
        <name>Mn(2+)</name>
        <dbReference type="ChEBI" id="CHEBI:29035"/>
    </cofactor>
</comment>
<dbReference type="GO" id="GO:0006302">
    <property type="term" value="P:double-strand break repair"/>
    <property type="evidence" value="ECO:0007669"/>
    <property type="project" value="TreeGrafter"/>
</dbReference>
<evidence type="ECO:0000256" key="3">
    <source>
        <dbReference type="ARBA" id="ARBA00004322"/>
    </source>
</evidence>
<dbReference type="AlphaFoldDB" id="A0A9P7EIG4"/>
<dbReference type="SUPFAM" id="SSF56219">
    <property type="entry name" value="DNase I-like"/>
    <property type="match status" value="1"/>
</dbReference>
<keyword evidence="10" id="KW-0539">Nucleus</keyword>
<keyword evidence="8" id="KW-0460">Magnesium</keyword>
<evidence type="ECO:0000256" key="4">
    <source>
        <dbReference type="ARBA" id="ARBA00022722"/>
    </source>
</evidence>
<dbReference type="InterPro" id="IPR036691">
    <property type="entry name" value="Endo/exonu/phosph_ase_sf"/>
</dbReference>
<dbReference type="GO" id="GO:0070260">
    <property type="term" value="F:5'-tyrosyl-DNA phosphodiesterase activity"/>
    <property type="evidence" value="ECO:0007669"/>
    <property type="project" value="TreeGrafter"/>
</dbReference>
<evidence type="ECO:0000256" key="10">
    <source>
        <dbReference type="ARBA" id="ARBA00023242"/>
    </source>
</evidence>
<evidence type="ECO:0000256" key="2">
    <source>
        <dbReference type="ARBA" id="ARBA00001946"/>
    </source>
</evidence>
<dbReference type="CDD" id="cd09080">
    <property type="entry name" value="TDP2"/>
    <property type="match status" value="1"/>
</dbReference>
<dbReference type="GO" id="GO:0005737">
    <property type="term" value="C:cytoplasm"/>
    <property type="evidence" value="ECO:0007669"/>
    <property type="project" value="TreeGrafter"/>
</dbReference>
<comment type="subcellular location">
    <subcellularLocation>
        <location evidence="3">Nucleus</location>
        <location evidence="3">PML body</location>
    </subcellularLocation>
</comment>
<dbReference type="PANTHER" id="PTHR15822">
    <property type="entry name" value="TRAF AND TNF RECEPTOR-ASSOCIATED PROTEIN"/>
    <property type="match status" value="1"/>
</dbReference>
<evidence type="ECO:0000256" key="11">
    <source>
        <dbReference type="SAM" id="MobiDB-lite"/>
    </source>
</evidence>
<evidence type="ECO:0000256" key="1">
    <source>
        <dbReference type="ARBA" id="ARBA00001936"/>
    </source>
</evidence>
<evidence type="ECO:0000256" key="5">
    <source>
        <dbReference type="ARBA" id="ARBA00022723"/>
    </source>
</evidence>
<keyword evidence="13" id="KW-0255">Endonuclease</keyword>
<keyword evidence="6" id="KW-0227">DNA damage</keyword>
<dbReference type="Gene3D" id="3.60.10.10">
    <property type="entry name" value="Endonuclease/exonuclease/phosphatase"/>
    <property type="match status" value="1"/>
</dbReference>
<dbReference type="InterPro" id="IPR005135">
    <property type="entry name" value="Endo/exonuclease/phosphatase"/>
</dbReference>
<keyword evidence="9" id="KW-0234">DNA repair</keyword>
<keyword evidence="5" id="KW-0479">Metal-binding</keyword>
<evidence type="ECO:0000259" key="12">
    <source>
        <dbReference type="Pfam" id="PF03372"/>
    </source>
</evidence>
<reference evidence="13" key="1">
    <citation type="journal article" date="2020" name="New Phytol.">
        <title>Comparative genomics reveals dynamic genome evolution in host specialist ectomycorrhizal fungi.</title>
        <authorList>
            <person name="Lofgren L.A."/>
            <person name="Nguyen N.H."/>
            <person name="Vilgalys R."/>
            <person name="Ruytinx J."/>
            <person name="Liao H.L."/>
            <person name="Branco S."/>
            <person name="Kuo A."/>
            <person name="LaButti K."/>
            <person name="Lipzen A."/>
            <person name="Andreopoulos W."/>
            <person name="Pangilinan J."/>
            <person name="Riley R."/>
            <person name="Hundley H."/>
            <person name="Na H."/>
            <person name="Barry K."/>
            <person name="Grigoriev I.V."/>
            <person name="Stajich J.E."/>
            <person name="Kennedy P.G."/>
        </authorList>
    </citation>
    <scope>NUCLEOTIDE SEQUENCE</scope>
    <source>
        <strain evidence="13">MN1</strain>
    </source>
</reference>
<comment type="cofactor">
    <cofactor evidence="2">
        <name>Mg(2+)</name>
        <dbReference type="ChEBI" id="CHEBI:18420"/>
    </cofactor>
</comment>
<keyword evidence="7" id="KW-0378">Hydrolase</keyword>
<organism evidence="13 14">
    <name type="scientific">Suillus subaureus</name>
    <dbReference type="NCBI Taxonomy" id="48587"/>
    <lineage>
        <taxon>Eukaryota</taxon>
        <taxon>Fungi</taxon>
        <taxon>Dikarya</taxon>
        <taxon>Basidiomycota</taxon>
        <taxon>Agaricomycotina</taxon>
        <taxon>Agaricomycetes</taxon>
        <taxon>Agaricomycetidae</taxon>
        <taxon>Boletales</taxon>
        <taxon>Suillineae</taxon>
        <taxon>Suillaceae</taxon>
        <taxon>Suillus</taxon>
    </lineage>
</organism>
<dbReference type="OrthoDB" id="9975959at2759"/>
<keyword evidence="14" id="KW-1185">Reference proteome</keyword>
<dbReference type="PANTHER" id="PTHR15822:SF4">
    <property type="entry name" value="TYROSYL-DNA PHOSPHODIESTERASE 2"/>
    <property type="match status" value="1"/>
</dbReference>
<comment type="caution">
    <text evidence="13">The sequence shown here is derived from an EMBL/GenBank/DDBJ whole genome shotgun (WGS) entry which is preliminary data.</text>
</comment>
<evidence type="ECO:0000256" key="6">
    <source>
        <dbReference type="ARBA" id="ARBA00022763"/>
    </source>
</evidence>
<dbReference type="Pfam" id="PF03372">
    <property type="entry name" value="Exo_endo_phos"/>
    <property type="match status" value="1"/>
</dbReference>
<accession>A0A9P7EIG4</accession>
<gene>
    <name evidence="13" type="ORF">BJ212DRAFT_1445223</name>
</gene>
<evidence type="ECO:0000313" key="14">
    <source>
        <dbReference type="Proteomes" id="UP000807769"/>
    </source>
</evidence>
<evidence type="ECO:0000256" key="9">
    <source>
        <dbReference type="ARBA" id="ARBA00023204"/>
    </source>
</evidence>
<dbReference type="EMBL" id="JABBWG010000006">
    <property type="protein sequence ID" value="KAG1821720.1"/>
    <property type="molecule type" value="Genomic_DNA"/>
</dbReference>